<dbReference type="AlphaFoldDB" id="A0A1Y1UX68"/>
<feature type="domain" description="SHSP" evidence="3">
    <location>
        <begin position="27"/>
        <end position="147"/>
    </location>
</feature>
<evidence type="ECO:0000259" key="3">
    <source>
        <dbReference type="PROSITE" id="PS01031"/>
    </source>
</evidence>
<accession>A0A1Y1UX68</accession>
<dbReference type="InterPro" id="IPR008978">
    <property type="entry name" value="HSP20-like_chaperone"/>
</dbReference>
<dbReference type="EMBL" id="MCFH01000059">
    <property type="protein sequence ID" value="ORX42808.1"/>
    <property type="molecule type" value="Genomic_DNA"/>
</dbReference>
<dbReference type="PROSITE" id="PS01031">
    <property type="entry name" value="SHSP"/>
    <property type="match status" value="1"/>
</dbReference>
<organism evidence="4 5">
    <name type="scientific">Piromyces finnis</name>
    <dbReference type="NCBI Taxonomy" id="1754191"/>
    <lineage>
        <taxon>Eukaryota</taxon>
        <taxon>Fungi</taxon>
        <taxon>Fungi incertae sedis</taxon>
        <taxon>Chytridiomycota</taxon>
        <taxon>Chytridiomycota incertae sedis</taxon>
        <taxon>Neocallimastigomycetes</taxon>
        <taxon>Neocallimastigales</taxon>
        <taxon>Neocallimastigaceae</taxon>
        <taxon>Piromyces</taxon>
    </lineage>
</organism>
<dbReference type="STRING" id="1754191.A0A1Y1UX68"/>
<gene>
    <name evidence="4" type="ORF">BCR36DRAFT_586956</name>
</gene>
<name>A0A1Y1UX68_9FUNG</name>
<protein>
    <recommendedName>
        <fullName evidence="3">SHSP domain-containing protein</fullName>
    </recommendedName>
</protein>
<keyword evidence="5" id="KW-1185">Reference proteome</keyword>
<reference evidence="4 5" key="1">
    <citation type="submission" date="2016-08" db="EMBL/GenBank/DDBJ databases">
        <title>Genomes of anaerobic fungi encode conserved fungal cellulosomes for biomass hydrolysis.</title>
        <authorList>
            <consortium name="DOE Joint Genome Institute"/>
            <person name="Haitjema C.H."/>
            <person name="Gilmore S.P."/>
            <person name="Henske J.K."/>
            <person name="Solomon K.V."/>
            <person name="De Groot R."/>
            <person name="Kuo A."/>
            <person name="Mondo S.J."/>
            <person name="Salamov A.A."/>
            <person name="Labutti K."/>
            <person name="Zhao Z."/>
            <person name="Chiniquy J."/>
            <person name="Barry K."/>
            <person name="Brewer H.M."/>
            <person name="Purvine S.O."/>
            <person name="Wright A.T."/>
            <person name="Boxma B."/>
            <person name="Van Alen T."/>
            <person name="Hackstein J.H."/>
            <person name="Baker S.E."/>
            <person name="Grigoriev I.V."/>
            <person name="O'Malley M.A."/>
        </authorList>
    </citation>
    <scope>NUCLEOTIDE SEQUENCE [LARGE SCALE GENOMIC DNA]</scope>
    <source>
        <strain evidence="5">finn</strain>
    </source>
</reference>
<comment type="caution">
    <text evidence="4">The sequence shown here is derived from an EMBL/GenBank/DDBJ whole genome shotgun (WGS) entry which is preliminary data.</text>
</comment>
<dbReference type="Pfam" id="PF00011">
    <property type="entry name" value="HSP20"/>
    <property type="match status" value="1"/>
</dbReference>
<evidence type="ECO:0000313" key="5">
    <source>
        <dbReference type="Proteomes" id="UP000193719"/>
    </source>
</evidence>
<dbReference type="InterPro" id="IPR002068">
    <property type="entry name" value="A-crystallin/Hsp20_dom"/>
</dbReference>
<sequence length="147" mass="17372">MSLFYPYRLIPELLFPNIIFDASDRFLELVEKQIKYDISENDKEYLIEMVVPGFSVFDIIIECEADGTLIIKSKKEENESKEQNIKDKNSENDTKKVNIKSKKYKSFRYSFKFPCLDKVEATFKNEILNIKIEKIKKPSRQITISKL</sequence>
<dbReference type="Gene3D" id="2.60.40.790">
    <property type="match status" value="1"/>
</dbReference>
<evidence type="ECO:0000313" key="4">
    <source>
        <dbReference type="EMBL" id="ORX42808.1"/>
    </source>
</evidence>
<proteinExistence type="inferred from homology"/>
<comment type="similarity">
    <text evidence="1 2">Belongs to the small heat shock protein (HSP20) family.</text>
</comment>
<evidence type="ECO:0000256" key="2">
    <source>
        <dbReference type="RuleBase" id="RU003616"/>
    </source>
</evidence>
<dbReference type="SUPFAM" id="SSF49764">
    <property type="entry name" value="HSP20-like chaperones"/>
    <property type="match status" value="1"/>
</dbReference>
<evidence type="ECO:0000256" key="1">
    <source>
        <dbReference type="PROSITE-ProRule" id="PRU00285"/>
    </source>
</evidence>
<dbReference type="OrthoDB" id="1431247at2759"/>
<dbReference type="Proteomes" id="UP000193719">
    <property type="component" value="Unassembled WGS sequence"/>
</dbReference>
<reference evidence="4 5" key="2">
    <citation type="submission" date="2016-08" db="EMBL/GenBank/DDBJ databases">
        <title>Pervasive Adenine N6-methylation of Active Genes in Fungi.</title>
        <authorList>
            <consortium name="DOE Joint Genome Institute"/>
            <person name="Mondo S.J."/>
            <person name="Dannebaum R.O."/>
            <person name="Kuo R.C."/>
            <person name="Labutti K."/>
            <person name="Haridas S."/>
            <person name="Kuo A."/>
            <person name="Salamov A."/>
            <person name="Ahrendt S.R."/>
            <person name="Lipzen A."/>
            <person name="Sullivan W."/>
            <person name="Andreopoulos W.B."/>
            <person name="Clum A."/>
            <person name="Lindquist E."/>
            <person name="Daum C."/>
            <person name="Ramamoorthy G.K."/>
            <person name="Gryganskyi A."/>
            <person name="Culley D."/>
            <person name="Magnuson J.K."/>
            <person name="James T.Y."/>
            <person name="O'Malley M.A."/>
            <person name="Stajich J.E."/>
            <person name="Spatafora J.W."/>
            <person name="Visel A."/>
            <person name="Grigoriev I.V."/>
        </authorList>
    </citation>
    <scope>NUCLEOTIDE SEQUENCE [LARGE SCALE GENOMIC DNA]</scope>
    <source>
        <strain evidence="5">finn</strain>
    </source>
</reference>